<keyword evidence="3" id="KW-0812">Transmembrane</keyword>
<dbReference type="InParanoid" id="A0A165JJZ6"/>
<dbReference type="Gene3D" id="3.40.30.10">
    <property type="entry name" value="Glutaredoxin"/>
    <property type="match status" value="1"/>
</dbReference>
<dbReference type="OMA" id="FYHKTMD"/>
<name>A0A165JJZ6_XYLHT</name>
<dbReference type="Pfam" id="PF00462">
    <property type="entry name" value="Glutaredoxin"/>
    <property type="match status" value="1"/>
</dbReference>
<dbReference type="GO" id="GO:0004362">
    <property type="term" value="F:glutathione-disulfide reductase (NADPH) activity"/>
    <property type="evidence" value="ECO:0007669"/>
    <property type="project" value="UniProtKB-ARBA"/>
</dbReference>
<dbReference type="OrthoDB" id="423313at2759"/>
<comment type="similarity">
    <text evidence="1">Belongs to the glutaredoxin family. Monothiol subfamily.</text>
</comment>
<evidence type="ECO:0000259" key="4">
    <source>
        <dbReference type="Pfam" id="PF00462"/>
    </source>
</evidence>
<dbReference type="InterPro" id="IPR014025">
    <property type="entry name" value="Glutaredoxin_subgr"/>
</dbReference>
<dbReference type="RefSeq" id="XP_018191888.1">
    <property type="nucleotide sequence ID" value="XM_018331536.1"/>
</dbReference>
<dbReference type="GO" id="GO:0005796">
    <property type="term" value="C:Golgi lumen"/>
    <property type="evidence" value="ECO:0007669"/>
    <property type="project" value="TreeGrafter"/>
</dbReference>
<evidence type="ECO:0000256" key="3">
    <source>
        <dbReference type="SAM" id="Phobius"/>
    </source>
</evidence>
<dbReference type="CDD" id="cd03419">
    <property type="entry name" value="GRX_GRXh_1_2_like"/>
    <property type="match status" value="1"/>
</dbReference>
<dbReference type="InterPro" id="IPR036249">
    <property type="entry name" value="Thioredoxin-like_sf"/>
</dbReference>
<sequence length="250" mass="27534">MPSTRRVRILGILVAVLVFTILYLTADARQARDSDFYQKTVHAMDAHNGKDTEAADVGQRLKNAEAAAKKAADAAGEKHKEAVLGVDKEPLELDDEIEKSVAGRKKMNKAEKWEVTPAGGKEAKPSPPALSPEEEELENELNDILKRSPIIIFSKTHCPFSKKAKHILVEKYKIVPPPFVVELDEHRLGSQLQDILEKMTGRHTVPNVLINGKSIGGGDDVEELDTSNTLIDKVKQMGGKRIMEAKLSEA</sequence>
<dbReference type="NCBIfam" id="TIGR02180">
    <property type="entry name" value="GRX_euk"/>
    <property type="match status" value="1"/>
</dbReference>
<dbReference type="GO" id="GO:0000324">
    <property type="term" value="C:fungal-type vacuole"/>
    <property type="evidence" value="ECO:0007669"/>
    <property type="project" value="TreeGrafter"/>
</dbReference>
<dbReference type="AlphaFoldDB" id="A0A165JJZ6"/>
<dbReference type="InterPro" id="IPR011899">
    <property type="entry name" value="Glutaredoxin_euk/vir"/>
</dbReference>
<dbReference type="PANTHER" id="PTHR45694:SF5">
    <property type="entry name" value="GLUTAREDOXIN 2"/>
    <property type="match status" value="1"/>
</dbReference>
<evidence type="ECO:0000313" key="5">
    <source>
        <dbReference type="EMBL" id="KZF26333.1"/>
    </source>
</evidence>
<dbReference type="EMBL" id="KV407454">
    <property type="protein sequence ID" value="KZF26333.1"/>
    <property type="molecule type" value="Genomic_DNA"/>
</dbReference>
<proteinExistence type="inferred from homology"/>
<evidence type="ECO:0000313" key="6">
    <source>
        <dbReference type="Proteomes" id="UP000076632"/>
    </source>
</evidence>
<dbReference type="STRING" id="1328760.A0A165JJZ6"/>
<feature type="domain" description="Glutaredoxin" evidence="4">
    <location>
        <begin position="150"/>
        <end position="215"/>
    </location>
</feature>
<dbReference type="InterPro" id="IPR002109">
    <property type="entry name" value="Glutaredoxin"/>
</dbReference>
<keyword evidence="3" id="KW-1133">Transmembrane helix</keyword>
<evidence type="ECO:0000256" key="2">
    <source>
        <dbReference type="SAM" id="MobiDB-lite"/>
    </source>
</evidence>
<dbReference type="GO" id="GO:0005801">
    <property type="term" value="C:cis-Golgi network"/>
    <property type="evidence" value="ECO:0007669"/>
    <property type="project" value="UniProtKB-ARBA"/>
</dbReference>
<protein>
    <submittedName>
        <fullName evidence="5">Glutaredoxin</fullName>
    </submittedName>
</protein>
<dbReference type="PANTHER" id="PTHR45694">
    <property type="entry name" value="GLUTAREDOXIN 2"/>
    <property type="match status" value="1"/>
</dbReference>
<dbReference type="PRINTS" id="PR00160">
    <property type="entry name" value="GLUTAREDOXIN"/>
</dbReference>
<keyword evidence="3" id="KW-0472">Membrane</keyword>
<dbReference type="GeneID" id="28896673"/>
<reference evidence="5 6" key="1">
    <citation type="journal article" date="2016" name="Fungal Biol.">
        <title>The genome of Xylona heveae provides a window into fungal endophytism.</title>
        <authorList>
            <person name="Gazis R."/>
            <person name="Kuo A."/>
            <person name="Riley R."/>
            <person name="LaButti K."/>
            <person name="Lipzen A."/>
            <person name="Lin J."/>
            <person name="Amirebrahimi M."/>
            <person name="Hesse C.N."/>
            <person name="Spatafora J.W."/>
            <person name="Henrissat B."/>
            <person name="Hainaut M."/>
            <person name="Grigoriev I.V."/>
            <person name="Hibbett D.S."/>
        </authorList>
    </citation>
    <scope>NUCLEOTIDE SEQUENCE [LARGE SCALE GENOMIC DNA]</scope>
    <source>
        <strain evidence="5 6">TC161</strain>
    </source>
</reference>
<dbReference type="GO" id="GO:0034599">
    <property type="term" value="P:cellular response to oxidative stress"/>
    <property type="evidence" value="ECO:0007669"/>
    <property type="project" value="TreeGrafter"/>
</dbReference>
<keyword evidence="6" id="KW-1185">Reference proteome</keyword>
<evidence type="ECO:0000256" key="1">
    <source>
        <dbReference type="ARBA" id="ARBA00009630"/>
    </source>
</evidence>
<dbReference type="Proteomes" id="UP000076632">
    <property type="component" value="Unassembled WGS sequence"/>
</dbReference>
<dbReference type="SUPFAM" id="SSF52833">
    <property type="entry name" value="Thioredoxin-like"/>
    <property type="match status" value="1"/>
</dbReference>
<accession>A0A165JJZ6</accession>
<feature type="region of interest" description="Disordered" evidence="2">
    <location>
        <begin position="108"/>
        <end position="140"/>
    </location>
</feature>
<gene>
    <name evidence="5" type="ORF">L228DRAFT_242792</name>
</gene>
<dbReference type="PROSITE" id="PS51354">
    <property type="entry name" value="GLUTAREDOXIN_2"/>
    <property type="match status" value="1"/>
</dbReference>
<organism evidence="5 6">
    <name type="scientific">Xylona heveae (strain CBS 132557 / TC161)</name>
    <dbReference type="NCBI Taxonomy" id="1328760"/>
    <lineage>
        <taxon>Eukaryota</taxon>
        <taxon>Fungi</taxon>
        <taxon>Dikarya</taxon>
        <taxon>Ascomycota</taxon>
        <taxon>Pezizomycotina</taxon>
        <taxon>Xylonomycetes</taxon>
        <taxon>Xylonales</taxon>
        <taxon>Xylonaceae</taxon>
        <taxon>Xylona</taxon>
    </lineage>
</organism>
<feature type="transmembrane region" description="Helical" evidence="3">
    <location>
        <begin position="7"/>
        <end position="26"/>
    </location>
</feature>
<dbReference type="FunFam" id="3.40.30.10:FF:000093">
    <property type="entry name" value="Glutaredoxin 2"/>
    <property type="match status" value="1"/>
</dbReference>